<comment type="caution">
    <text evidence="2">The sequence shown here is derived from an EMBL/GenBank/DDBJ whole genome shotgun (WGS) entry which is preliminary data.</text>
</comment>
<feature type="chain" id="PRO_5007885478" evidence="1">
    <location>
        <begin position="33"/>
        <end position="108"/>
    </location>
</feature>
<gene>
    <name evidence="2" type="ORF">N476_18405</name>
</gene>
<protein>
    <submittedName>
        <fullName evidence="2">Uncharacterized protein</fullName>
    </submittedName>
</protein>
<dbReference type="PROSITE" id="PS51257">
    <property type="entry name" value="PROKAR_LIPOPROTEIN"/>
    <property type="match status" value="1"/>
</dbReference>
<accession>A0A167DYR5</accession>
<reference evidence="2 3" key="1">
    <citation type="submission" date="2013-07" db="EMBL/GenBank/DDBJ databases">
        <title>Comparative Genomic and Metabolomic Analysis of Twelve Strains of Pseudoalteromonas luteoviolacea.</title>
        <authorList>
            <person name="Vynne N.G."/>
            <person name="Mansson M."/>
            <person name="Gram L."/>
        </authorList>
    </citation>
    <scope>NUCLEOTIDE SEQUENCE [LARGE SCALE GENOMIC DNA]</scope>
    <source>
        <strain evidence="2 3">H33</strain>
    </source>
</reference>
<sequence>MLLKHLYKRLYMKRLLFITTMVSSACSFSANAAMDIWTFQHRANIDAQMQGRCIYQTPVYNYTARNHWAYENRLITARAAEWGNTFGFYPVIDIFTGEISAVCSAGRS</sequence>
<dbReference type="EMBL" id="AUXZ01000080">
    <property type="protein sequence ID" value="KZN49765.1"/>
    <property type="molecule type" value="Genomic_DNA"/>
</dbReference>
<evidence type="ECO:0000313" key="3">
    <source>
        <dbReference type="Proteomes" id="UP000076503"/>
    </source>
</evidence>
<dbReference type="AlphaFoldDB" id="A0A167DYR5"/>
<feature type="signal peptide" evidence="1">
    <location>
        <begin position="1"/>
        <end position="32"/>
    </location>
</feature>
<proteinExistence type="predicted"/>
<organism evidence="2 3">
    <name type="scientific">Pseudoalteromonas luteoviolacea H33</name>
    <dbReference type="NCBI Taxonomy" id="1365251"/>
    <lineage>
        <taxon>Bacteria</taxon>
        <taxon>Pseudomonadati</taxon>
        <taxon>Pseudomonadota</taxon>
        <taxon>Gammaproteobacteria</taxon>
        <taxon>Alteromonadales</taxon>
        <taxon>Pseudoalteromonadaceae</taxon>
        <taxon>Pseudoalteromonas</taxon>
    </lineage>
</organism>
<keyword evidence="1" id="KW-0732">Signal</keyword>
<name>A0A167DYR5_9GAMM</name>
<evidence type="ECO:0000313" key="2">
    <source>
        <dbReference type="EMBL" id="KZN49765.1"/>
    </source>
</evidence>
<dbReference type="Proteomes" id="UP000076503">
    <property type="component" value="Unassembled WGS sequence"/>
</dbReference>
<evidence type="ECO:0000256" key="1">
    <source>
        <dbReference type="SAM" id="SignalP"/>
    </source>
</evidence>
<dbReference type="PATRIC" id="fig|1365251.3.peg.2987"/>